<accession>A0A0E2LNG5</accession>
<dbReference type="PANTHER" id="PTHR30373:SF2">
    <property type="entry name" value="UPF0603 PROTEIN YGCG"/>
    <property type="match status" value="1"/>
</dbReference>
<dbReference type="PATRIC" id="fig|1227271.3.peg.1732"/>
<feature type="domain" description="TPM" evidence="2">
    <location>
        <begin position="54"/>
        <end position="177"/>
    </location>
</feature>
<comment type="caution">
    <text evidence="3">The sequence shown here is derived from an EMBL/GenBank/DDBJ whole genome shotgun (WGS) entry which is preliminary data.</text>
</comment>
<evidence type="ECO:0000259" key="2">
    <source>
        <dbReference type="Pfam" id="PF04536"/>
    </source>
</evidence>
<sequence length="440" mass="48805">MMRSSKIGFRSLAVWPFSLTAFFFFLLHPCVSAQRVYKPEDVPNVQLADSTRLVTDEAGLLSNAQEEVMNGRLRAIRSSHAVEFAVVTLPSIGDAPLEDFTLKLARQWGVGNKKNNNGLLLVLVLDQRRVRFETGYGLEGYLPDGLLSRIIHDRMIPHFRSGNYAEGLSEGVLAVQQVLDGSYDVKPDGGDRSAVSRVSWGTIFIFYCFFMLLASASVLYQLTSYRRQYPRATAVEEYEFLRRRISMLGCVFLLLFPPGFIVVMAIIKSRQNKLKKEMAVCPCCHQHSVHLLDQSLEEDRYLSPSQQMEHKLKSRDFRVYACSSCDHTQIIGYDHPGTSYKRCPNCGTVALRYMGEKRVRTDRGMMIRKEWRCLYCGENHTQEYRDNNDAEAAATGILLGSLLGRGGRTGGFGGGFGGGGFGGGSFGGGSFGGGGASGGW</sequence>
<dbReference type="InterPro" id="IPR007621">
    <property type="entry name" value="TPM_dom"/>
</dbReference>
<keyword evidence="1" id="KW-1133">Transmembrane helix</keyword>
<reference evidence="3 4" key="1">
    <citation type="submission" date="2013-06" db="EMBL/GenBank/DDBJ databases">
        <authorList>
            <person name="Weinstock G."/>
            <person name="Sodergren E."/>
            <person name="Lobos E.A."/>
            <person name="Fulton L."/>
            <person name="Fulton R."/>
            <person name="Courtney L."/>
            <person name="Fronick C."/>
            <person name="O'Laughlin M."/>
            <person name="Godfrey J."/>
            <person name="Wilson R.M."/>
            <person name="Miner T."/>
            <person name="Farmer C."/>
            <person name="Delehaunty K."/>
            <person name="Cordes M."/>
            <person name="Minx P."/>
            <person name="Tomlinson C."/>
            <person name="Chen J."/>
            <person name="Wollam A."/>
            <person name="Pepin K.H."/>
            <person name="Bhonagiri V."/>
            <person name="Zhang X."/>
            <person name="Warren W."/>
            <person name="Mitreva M."/>
            <person name="Mardis E.R."/>
            <person name="Wilson R.K."/>
        </authorList>
    </citation>
    <scope>NUCLEOTIDE SEQUENCE [LARGE SCALE GENOMIC DNA]</scope>
    <source>
        <strain evidence="3 4">F0570</strain>
    </source>
</reference>
<dbReference type="PANTHER" id="PTHR30373">
    <property type="entry name" value="UPF0603 PROTEIN YGCG"/>
    <property type="match status" value="1"/>
</dbReference>
<dbReference type="Gene3D" id="3.10.310.50">
    <property type="match status" value="1"/>
</dbReference>
<keyword evidence="1" id="KW-0472">Membrane</keyword>
<protein>
    <recommendedName>
        <fullName evidence="2">TPM domain-containing protein</fullName>
    </recommendedName>
</protein>
<evidence type="ECO:0000313" key="4">
    <source>
        <dbReference type="Proteomes" id="UP000016630"/>
    </source>
</evidence>
<keyword evidence="1" id="KW-0812">Transmembrane</keyword>
<feature type="transmembrane region" description="Helical" evidence="1">
    <location>
        <begin position="200"/>
        <end position="223"/>
    </location>
</feature>
<organism evidence="3 4">
    <name type="scientific">Porphyromonas gingivalis F0570</name>
    <dbReference type="NCBI Taxonomy" id="1227271"/>
    <lineage>
        <taxon>Bacteria</taxon>
        <taxon>Pseudomonadati</taxon>
        <taxon>Bacteroidota</taxon>
        <taxon>Bacteroidia</taxon>
        <taxon>Bacteroidales</taxon>
        <taxon>Porphyromonadaceae</taxon>
        <taxon>Porphyromonas</taxon>
    </lineage>
</organism>
<gene>
    <name evidence="3" type="ORF">HMPREF1555_01976</name>
</gene>
<dbReference type="Pfam" id="PF04536">
    <property type="entry name" value="TPM_phosphatase"/>
    <property type="match status" value="1"/>
</dbReference>
<dbReference type="RefSeq" id="WP_021665938.1">
    <property type="nucleotide sequence ID" value="NZ_KI259218.1"/>
</dbReference>
<evidence type="ECO:0000256" key="1">
    <source>
        <dbReference type="SAM" id="Phobius"/>
    </source>
</evidence>
<evidence type="ECO:0000313" key="3">
    <source>
        <dbReference type="EMBL" id="ERJ64251.1"/>
    </source>
</evidence>
<dbReference type="HOGENOM" id="CLU_035211_4_0_10"/>
<feature type="transmembrane region" description="Helical" evidence="1">
    <location>
        <begin position="244"/>
        <end position="267"/>
    </location>
</feature>
<dbReference type="AlphaFoldDB" id="A0A0E2LNG5"/>
<dbReference type="EMBL" id="AWUW01000137">
    <property type="protein sequence ID" value="ERJ64251.1"/>
    <property type="molecule type" value="Genomic_DNA"/>
</dbReference>
<name>A0A0E2LNG5_PORGN</name>
<proteinExistence type="predicted"/>
<dbReference type="Proteomes" id="UP000016630">
    <property type="component" value="Unassembled WGS sequence"/>
</dbReference>